<accession>A0A1G7TNG8</accession>
<sequence>MQETPVVLIFGQGYSGRVLADDLRARGWTVRGTHRGAADPAAGLWTFDAEHRLPPEAFEGVTHVLDSIPPAGDGDPLPLAVHRAELAALPGLRWAGYLSTTGVYGNTDGAWVDEESPLAPGSARGARRVAAERAWLESGLPGHVFRLAGIYGPGRSAIDSLEAGTARRIVKPGQVFCRIHVADIARVVAASMERPSPGTVYNVCDDLPAPPQEVIAHAAHLLGVEPPPEEPLESANLSPMAMSFYADNRRVSNRRIKEELGVTLAHPDYRSGLAAQLAARTAG</sequence>
<dbReference type="EMBL" id="FNCV01000001">
    <property type="protein sequence ID" value="SDG36564.1"/>
    <property type="molecule type" value="Genomic_DNA"/>
</dbReference>
<protein>
    <submittedName>
        <fullName evidence="2">Nucleoside-diphosphate-sugar epimerase</fullName>
    </submittedName>
</protein>
<evidence type="ECO:0000313" key="2">
    <source>
        <dbReference type="EMBL" id="SDG36564.1"/>
    </source>
</evidence>
<gene>
    <name evidence="2" type="ORF">SAMN05421742_10147</name>
</gene>
<proteinExistence type="predicted"/>
<dbReference type="Gene3D" id="3.40.50.720">
    <property type="entry name" value="NAD(P)-binding Rossmann-like Domain"/>
    <property type="match status" value="1"/>
</dbReference>
<keyword evidence="3" id="KW-1185">Reference proteome</keyword>
<keyword evidence="1" id="KW-0520">NAD</keyword>
<dbReference type="Proteomes" id="UP000217076">
    <property type="component" value="Unassembled WGS sequence"/>
</dbReference>
<dbReference type="AlphaFoldDB" id="A0A1G7TNG8"/>
<dbReference type="STRING" id="83401.SAMN05421742_10147"/>
<name>A0A1G7TNG8_9PROT</name>
<dbReference type="OrthoDB" id="9808276at2"/>
<dbReference type="SUPFAM" id="SSF51735">
    <property type="entry name" value="NAD(P)-binding Rossmann-fold domains"/>
    <property type="match status" value="1"/>
</dbReference>
<dbReference type="PANTHER" id="PTHR43574">
    <property type="entry name" value="EPIMERASE-RELATED"/>
    <property type="match status" value="1"/>
</dbReference>
<reference evidence="3" key="1">
    <citation type="submission" date="2016-10" db="EMBL/GenBank/DDBJ databases">
        <authorList>
            <person name="Varghese N."/>
            <person name="Submissions S."/>
        </authorList>
    </citation>
    <scope>NUCLEOTIDE SEQUENCE [LARGE SCALE GENOMIC DNA]</scope>
    <source>
        <strain evidence="3">930I</strain>
    </source>
</reference>
<organism evidence="2 3">
    <name type="scientific">Roseospirillum parvum</name>
    <dbReference type="NCBI Taxonomy" id="83401"/>
    <lineage>
        <taxon>Bacteria</taxon>
        <taxon>Pseudomonadati</taxon>
        <taxon>Pseudomonadota</taxon>
        <taxon>Alphaproteobacteria</taxon>
        <taxon>Rhodospirillales</taxon>
        <taxon>Rhodospirillaceae</taxon>
        <taxon>Roseospirillum</taxon>
    </lineage>
</organism>
<evidence type="ECO:0000256" key="1">
    <source>
        <dbReference type="ARBA" id="ARBA00023027"/>
    </source>
</evidence>
<dbReference type="RefSeq" id="WP_092613929.1">
    <property type="nucleotide sequence ID" value="NZ_FNCV01000001.1"/>
</dbReference>
<dbReference type="CDD" id="cd05266">
    <property type="entry name" value="SDR_a4"/>
    <property type="match status" value="1"/>
</dbReference>
<dbReference type="InterPro" id="IPR036291">
    <property type="entry name" value="NAD(P)-bd_dom_sf"/>
</dbReference>
<evidence type="ECO:0000313" key="3">
    <source>
        <dbReference type="Proteomes" id="UP000217076"/>
    </source>
</evidence>